<evidence type="ECO:0000313" key="3">
    <source>
        <dbReference type="Proteomes" id="UP000240542"/>
    </source>
</evidence>
<dbReference type="EMBL" id="PYGA01000039">
    <property type="protein sequence ID" value="PSK84184.1"/>
    <property type="molecule type" value="Genomic_DNA"/>
</dbReference>
<feature type="region of interest" description="Disordered" evidence="1">
    <location>
        <begin position="1"/>
        <end position="20"/>
    </location>
</feature>
<reference evidence="2 3" key="1">
    <citation type="submission" date="2018-03" db="EMBL/GenBank/DDBJ databases">
        <title>Genomic Encyclopedia of Archaeal and Bacterial Type Strains, Phase II (KMG-II): from individual species to whole genera.</title>
        <authorList>
            <person name="Goeker M."/>
        </authorList>
    </citation>
    <scope>NUCLEOTIDE SEQUENCE [LARGE SCALE GENOMIC DNA]</scope>
    <source>
        <strain evidence="2 3">DSM 45312</strain>
    </source>
</reference>
<keyword evidence="3" id="KW-1185">Reference proteome</keyword>
<gene>
    <name evidence="2" type="ORF">CLV63_1393</name>
</gene>
<evidence type="ECO:0000256" key="1">
    <source>
        <dbReference type="SAM" id="MobiDB-lite"/>
    </source>
</evidence>
<dbReference type="AlphaFoldDB" id="A0A2P8CGS5"/>
<dbReference type="RefSeq" id="WP_106586916.1">
    <property type="nucleotide sequence ID" value="NZ_PYGA01000039.1"/>
</dbReference>
<protein>
    <submittedName>
        <fullName evidence="2">Uncharacterized protein DUF4913</fullName>
    </submittedName>
</protein>
<organism evidence="2 3">
    <name type="scientific">Murinocardiopsis flavida</name>
    <dbReference type="NCBI Taxonomy" id="645275"/>
    <lineage>
        <taxon>Bacteria</taxon>
        <taxon>Bacillati</taxon>
        <taxon>Actinomycetota</taxon>
        <taxon>Actinomycetes</taxon>
        <taxon>Streptosporangiales</taxon>
        <taxon>Nocardiopsidaceae</taxon>
        <taxon>Murinocardiopsis</taxon>
    </lineage>
</organism>
<dbReference type="Proteomes" id="UP000240542">
    <property type="component" value="Unassembled WGS sequence"/>
</dbReference>
<dbReference type="OrthoDB" id="4570343at2"/>
<name>A0A2P8CGS5_9ACTN</name>
<evidence type="ECO:0000313" key="2">
    <source>
        <dbReference type="EMBL" id="PSK84184.1"/>
    </source>
</evidence>
<sequence>MGRTADEPPPPEAPAEEAPEPVFKNVQEFVVYRFIPMYCRPTGGEYRWCAEWWRHSEAVSRFHALWHSWEVLRWEPGTGMSVWYRDHLDPHLAALLSKTGPFRACTPHGHVDPEQLPSVPAPLGWFEDEW</sequence>
<proteinExistence type="predicted"/>
<dbReference type="Pfam" id="PF16259">
    <property type="entry name" value="DUF4913"/>
    <property type="match status" value="1"/>
</dbReference>
<comment type="caution">
    <text evidence="2">The sequence shown here is derived from an EMBL/GenBank/DDBJ whole genome shotgun (WGS) entry which is preliminary data.</text>
</comment>
<accession>A0A2P8CGS5</accession>
<dbReference type="InterPro" id="IPR032584">
    <property type="entry name" value="DUF4913"/>
</dbReference>